<keyword evidence="3" id="KW-0813">Transport</keyword>
<evidence type="ECO:0000256" key="3">
    <source>
        <dbReference type="ARBA" id="ARBA00022448"/>
    </source>
</evidence>
<keyword evidence="11" id="KW-1185">Reference proteome</keyword>
<evidence type="ECO:0000313" key="11">
    <source>
        <dbReference type="Proteomes" id="UP001219355"/>
    </source>
</evidence>
<keyword evidence="6" id="KW-0653">Protein transport</keyword>
<evidence type="ECO:0000313" key="10">
    <source>
        <dbReference type="EMBL" id="WEW58646.1"/>
    </source>
</evidence>
<keyword evidence="8 9" id="KW-0472">Membrane</keyword>
<dbReference type="GO" id="GO:0015031">
    <property type="term" value="P:protein transport"/>
    <property type="evidence" value="ECO:0007669"/>
    <property type="project" value="UniProtKB-KW"/>
</dbReference>
<evidence type="ECO:0000256" key="5">
    <source>
        <dbReference type="ARBA" id="ARBA00022856"/>
    </source>
</evidence>
<feature type="transmembrane region" description="Helical" evidence="9">
    <location>
        <begin position="114"/>
        <end position="134"/>
    </location>
</feature>
<evidence type="ECO:0000256" key="2">
    <source>
        <dbReference type="ARBA" id="ARBA00008807"/>
    </source>
</evidence>
<evidence type="ECO:0000256" key="6">
    <source>
        <dbReference type="ARBA" id="ARBA00022927"/>
    </source>
</evidence>
<organism evidence="10 11">
    <name type="scientific">Emydomyces testavorans</name>
    <dbReference type="NCBI Taxonomy" id="2070801"/>
    <lineage>
        <taxon>Eukaryota</taxon>
        <taxon>Fungi</taxon>
        <taxon>Dikarya</taxon>
        <taxon>Ascomycota</taxon>
        <taxon>Pezizomycotina</taxon>
        <taxon>Eurotiomycetes</taxon>
        <taxon>Eurotiomycetidae</taxon>
        <taxon>Onygenales</taxon>
        <taxon>Nannizziopsiaceae</taxon>
        <taxon>Emydomyces</taxon>
    </lineage>
</organism>
<comment type="subcellular location">
    <subcellularLocation>
        <location evidence="1">Membrane</location>
        <topology evidence="1">Multi-pass membrane protein</topology>
    </subcellularLocation>
</comment>
<dbReference type="Pfam" id="PF03169">
    <property type="entry name" value="OPT"/>
    <property type="match status" value="1"/>
</dbReference>
<evidence type="ECO:0000256" key="8">
    <source>
        <dbReference type="ARBA" id="ARBA00023136"/>
    </source>
</evidence>
<feature type="transmembrane region" description="Helical" evidence="9">
    <location>
        <begin position="222"/>
        <end position="243"/>
    </location>
</feature>
<feature type="transmembrane region" description="Helical" evidence="9">
    <location>
        <begin position="289"/>
        <end position="320"/>
    </location>
</feature>
<evidence type="ECO:0000256" key="1">
    <source>
        <dbReference type="ARBA" id="ARBA00004141"/>
    </source>
</evidence>
<proteinExistence type="inferred from homology"/>
<accession>A0AAF0IJF6</accession>
<keyword evidence="4 9" id="KW-0812">Transmembrane</keyword>
<dbReference type="GO" id="GO:0035673">
    <property type="term" value="F:oligopeptide transmembrane transporter activity"/>
    <property type="evidence" value="ECO:0007669"/>
    <property type="project" value="InterPro"/>
</dbReference>
<dbReference type="PANTHER" id="PTHR22601">
    <property type="entry name" value="ISP4 LIKE PROTEIN"/>
    <property type="match status" value="1"/>
</dbReference>
<gene>
    <name evidence="10" type="ORF">PRK78_004114</name>
</gene>
<dbReference type="EMBL" id="CP120628">
    <property type="protein sequence ID" value="WEW58646.1"/>
    <property type="molecule type" value="Genomic_DNA"/>
</dbReference>
<evidence type="ECO:0000256" key="7">
    <source>
        <dbReference type="ARBA" id="ARBA00022989"/>
    </source>
</evidence>
<dbReference type="NCBIfam" id="TIGR00728">
    <property type="entry name" value="OPT_sfam"/>
    <property type="match status" value="1"/>
</dbReference>
<protein>
    <submittedName>
        <fullName evidence="10">Uncharacterized protein</fullName>
    </submittedName>
</protein>
<dbReference type="InterPro" id="IPR004648">
    <property type="entry name" value="Oligpept_transpt"/>
</dbReference>
<comment type="similarity">
    <text evidence="2">Belongs to the oligopeptide OPT transporter family.</text>
</comment>
<sequence length="351" mass="39421">MSFLRSVKDRISNNAFRPPLTRREKQPEKIGLTTLGVDDSTVETSQRLHLYHRAHRWDPNLDDDYLKDVADAANSYEGSPANKHMIRRVMENSPYPEVRAAVRNRDEDVPVDTIRAWTIGLLLTTIGAGLNSLFSLRAPSIAVSSMVALLVAHPLGLAWAKVMPDKKIKAFGQEWHLNPGPFNLKEHALIVIMANASFGTGVAYFTDTIQAQKAFYKTDFGWAFNSCLAVSTQMVGFGIAGLLRRILVEPGSMIWPQTLVSTSFLYTLHDDTPPNPATTNGWRIPRYRYFLYVFTGAFVWYWFPGFIAPFLSVFAFATWIKPNNALVNQLFGGWTGISLIPITFDWSQISG</sequence>
<feature type="transmembrane region" description="Helical" evidence="9">
    <location>
        <begin position="140"/>
        <end position="160"/>
    </location>
</feature>
<evidence type="ECO:0000256" key="4">
    <source>
        <dbReference type="ARBA" id="ARBA00022692"/>
    </source>
</evidence>
<evidence type="ECO:0000256" key="9">
    <source>
        <dbReference type="SAM" id="Phobius"/>
    </source>
</evidence>
<feature type="transmembrane region" description="Helical" evidence="9">
    <location>
        <begin position="188"/>
        <end position="206"/>
    </location>
</feature>
<dbReference type="GO" id="GO:0016020">
    <property type="term" value="C:membrane"/>
    <property type="evidence" value="ECO:0007669"/>
    <property type="project" value="UniProtKB-SubCell"/>
</dbReference>
<keyword evidence="7 9" id="KW-1133">Transmembrane helix</keyword>
<keyword evidence="5" id="KW-0571">Peptide transport</keyword>
<dbReference type="Proteomes" id="UP001219355">
    <property type="component" value="Chromosome 2"/>
</dbReference>
<name>A0AAF0IJF6_9EURO</name>
<dbReference type="AlphaFoldDB" id="A0AAF0IJF6"/>
<dbReference type="InterPro" id="IPR004813">
    <property type="entry name" value="OPT"/>
</dbReference>
<reference evidence="10" key="1">
    <citation type="submission" date="2023-03" db="EMBL/GenBank/DDBJ databases">
        <title>Emydomyces testavorans Genome Sequence.</title>
        <authorList>
            <person name="Hoyer L."/>
        </authorList>
    </citation>
    <scope>NUCLEOTIDE SEQUENCE</scope>
    <source>
        <strain evidence="10">16-2883</strain>
    </source>
</reference>